<gene>
    <name evidence="2" type="ORF">GHT07_14300</name>
</gene>
<evidence type="ECO:0000313" key="2">
    <source>
        <dbReference type="EMBL" id="MRD48455.1"/>
    </source>
</evidence>
<organism evidence="2 3">
    <name type="scientific">Caenimonas koreensis DSM 17982</name>
    <dbReference type="NCBI Taxonomy" id="1121255"/>
    <lineage>
        <taxon>Bacteria</taxon>
        <taxon>Pseudomonadati</taxon>
        <taxon>Pseudomonadota</taxon>
        <taxon>Betaproteobacteria</taxon>
        <taxon>Burkholderiales</taxon>
        <taxon>Comamonadaceae</taxon>
        <taxon>Caenimonas</taxon>
    </lineage>
</organism>
<dbReference type="Proteomes" id="UP000487350">
    <property type="component" value="Unassembled WGS sequence"/>
</dbReference>
<name>A0A844AVN4_9BURK</name>
<evidence type="ECO:0008006" key="4">
    <source>
        <dbReference type="Google" id="ProtNLM"/>
    </source>
</evidence>
<sequence>MSDKNPTNADPITGAAGAHPVGTGLGAAGGAAAGAAIGSMGGPVGAVIGGAVGAIAGGLAGKGAGESVNPTAEETYWRDNYTKTPGYKPGYTYDDYAPAYRTGYSGWERAGAAGETFETHEANMRNEYERTKGSSRLVWEEAKDASRAAWNRVERAIPGDSDHDGR</sequence>
<dbReference type="RefSeq" id="WP_153585779.1">
    <property type="nucleotide sequence ID" value="NZ_WJBU01000013.1"/>
</dbReference>
<protein>
    <recommendedName>
        <fullName evidence="4">Glycine zipper</fullName>
    </recommendedName>
</protein>
<dbReference type="AlphaFoldDB" id="A0A844AVN4"/>
<accession>A0A844AVN4</accession>
<reference evidence="2 3" key="1">
    <citation type="submission" date="2019-11" db="EMBL/GenBank/DDBJ databases">
        <title>Caenimonas koreensis gen. nov., sp. nov., isolated from activated sludge.</title>
        <authorList>
            <person name="Seung H.R."/>
        </authorList>
    </citation>
    <scope>NUCLEOTIDE SEQUENCE [LARGE SCALE GENOMIC DNA]</scope>
    <source>
        <strain evidence="2 3">EMB320</strain>
    </source>
</reference>
<dbReference type="OrthoDB" id="282393at2"/>
<dbReference type="EMBL" id="WJBU01000013">
    <property type="protein sequence ID" value="MRD48455.1"/>
    <property type="molecule type" value="Genomic_DNA"/>
</dbReference>
<feature type="region of interest" description="Disordered" evidence="1">
    <location>
        <begin position="1"/>
        <end position="20"/>
    </location>
</feature>
<feature type="compositionally biased region" description="Polar residues" evidence="1">
    <location>
        <begin position="1"/>
        <end position="10"/>
    </location>
</feature>
<evidence type="ECO:0000256" key="1">
    <source>
        <dbReference type="SAM" id="MobiDB-lite"/>
    </source>
</evidence>
<proteinExistence type="predicted"/>
<evidence type="ECO:0000313" key="3">
    <source>
        <dbReference type="Proteomes" id="UP000487350"/>
    </source>
</evidence>
<keyword evidence="3" id="KW-1185">Reference proteome</keyword>
<comment type="caution">
    <text evidence="2">The sequence shown here is derived from an EMBL/GenBank/DDBJ whole genome shotgun (WGS) entry which is preliminary data.</text>
</comment>